<dbReference type="EMBL" id="LKAM01000003">
    <property type="protein sequence ID" value="KUM49400.1"/>
    <property type="molecule type" value="Genomic_DNA"/>
</dbReference>
<gene>
    <name evidence="1" type="ORF">ABT39_MTgene3949</name>
</gene>
<protein>
    <submittedName>
        <fullName evidence="1">Uncharacterized protein</fullName>
    </submittedName>
</protein>
<proteinExistence type="predicted"/>
<accession>A0A117NI44</accession>
<keyword evidence="1" id="KW-0496">Mitochondrion</keyword>
<name>A0A117NI44_PICGL</name>
<dbReference type="AlphaFoldDB" id="A0A117NI44"/>
<sequence>MDDGMMGMLMRTLKMEEMLARMLLSFRQLDLELLGHSNLLS</sequence>
<reference evidence="1" key="1">
    <citation type="journal article" date="2015" name="Genome Biol. Evol.">
        <title>Organellar Genomes of White Spruce (Picea glauca): Assembly and Annotation.</title>
        <authorList>
            <person name="Jackman S.D."/>
            <person name="Warren R.L."/>
            <person name="Gibb E.A."/>
            <person name="Vandervalk B.P."/>
            <person name="Mohamadi H."/>
            <person name="Chu J."/>
            <person name="Raymond A."/>
            <person name="Pleasance S."/>
            <person name="Coope R."/>
            <person name="Wildung M.R."/>
            <person name="Ritland C.E."/>
            <person name="Bousquet J."/>
            <person name="Jones S.J."/>
            <person name="Bohlmann J."/>
            <person name="Birol I."/>
        </authorList>
    </citation>
    <scope>NUCLEOTIDE SEQUENCE [LARGE SCALE GENOMIC DNA]</scope>
    <source>
        <tissue evidence="1">Flushing bud</tissue>
    </source>
</reference>
<evidence type="ECO:0000313" key="1">
    <source>
        <dbReference type="EMBL" id="KUM49400.1"/>
    </source>
</evidence>
<organism evidence="1">
    <name type="scientific">Picea glauca</name>
    <name type="common">White spruce</name>
    <name type="synonym">Pinus glauca</name>
    <dbReference type="NCBI Taxonomy" id="3330"/>
    <lineage>
        <taxon>Eukaryota</taxon>
        <taxon>Viridiplantae</taxon>
        <taxon>Streptophyta</taxon>
        <taxon>Embryophyta</taxon>
        <taxon>Tracheophyta</taxon>
        <taxon>Spermatophyta</taxon>
        <taxon>Pinopsida</taxon>
        <taxon>Pinidae</taxon>
        <taxon>Conifers I</taxon>
        <taxon>Pinales</taxon>
        <taxon>Pinaceae</taxon>
        <taxon>Picea</taxon>
    </lineage>
</organism>
<geneLocation type="mitochondrion" evidence="1"/>
<comment type="caution">
    <text evidence="1">The sequence shown here is derived from an EMBL/GenBank/DDBJ whole genome shotgun (WGS) entry which is preliminary data.</text>
</comment>